<evidence type="ECO:0000313" key="3">
    <source>
        <dbReference type="Proteomes" id="UP001500957"/>
    </source>
</evidence>
<sequence>MSAPEHAPPPIDLPTVVEAADRALDRVAELVRSIPEQSGQALPEWTIAQTAAHLVGVVGAYIDVAAGRGSPYTDIRAAARTNDEMLARVTDRTPFLLAEQIQALRPALAAAIGEEPDGYRPGHEGVPLLRSTAVARILGEAVVHGWDMATAAQRMWWIEPSDAALIFRSFLPFLPLFVHPENATGVNARFDVRVRKFPEARAVFAFRDGQLTVEGEPQGRVDCTIVGAPASMILVIHRRISLWNPIARGQMVAWGTKPWLAFRLVNLFDPP</sequence>
<dbReference type="InterPro" id="IPR034660">
    <property type="entry name" value="DinB/YfiT-like"/>
</dbReference>
<feature type="domain" description="Mycothiol-dependent maleylpyruvate isomerase metal-binding" evidence="1">
    <location>
        <begin position="20"/>
        <end position="149"/>
    </location>
</feature>
<dbReference type="Pfam" id="PF11716">
    <property type="entry name" value="MDMPI_N"/>
    <property type="match status" value="1"/>
</dbReference>
<name>A0ABN1H156_9ACTN</name>
<proteinExistence type="predicted"/>
<comment type="caution">
    <text evidence="2">The sequence shown here is derived from an EMBL/GenBank/DDBJ whole genome shotgun (WGS) entry which is preliminary data.</text>
</comment>
<gene>
    <name evidence="2" type="ORF">GCM10009547_31820</name>
</gene>
<dbReference type="InterPro" id="IPR036527">
    <property type="entry name" value="SCP2_sterol-bd_dom_sf"/>
</dbReference>
<dbReference type="SUPFAM" id="SSF109854">
    <property type="entry name" value="DinB/YfiT-like putative metalloenzymes"/>
    <property type="match status" value="1"/>
</dbReference>
<dbReference type="Gene3D" id="1.20.120.450">
    <property type="entry name" value="dinb family like domain"/>
    <property type="match status" value="1"/>
</dbReference>
<dbReference type="EMBL" id="BAAAHE010000026">
    <property type="protein sequence ID" value="GAA0626086.1"/>
    <property type="molecule type" value="Genomic_DNA"/>
</dbReference>
<protein>
    <recommendedName>
        <fullName evidence="1">Mycothiol-dependent maleylpyruvate isomerase metal-binding domain-containing protein</fullName>
    </recommendedName>
</protein>
<accession>A0ABN1H156</accession>
<dbReference type="RefSeq" id="WP_344606473.1">
    <property type="nucleotide sequence ID" value="NZ_BAAAHE010000026.1"/>
</dbReference>
<dbReference type="SUPFAM" id="SSF55718">
    <property type="entry name" value="SCP-like"/>
    <property type="match status" value="1"/>
</dbReference>
<reference evidence="2 3" key="1">
    <citation type="journal article" date="2019" name="Int. J. Syst. Evol. Microbiol.">
        <title>The Global Catalogue of Microorganisms (GCM) 10K type strain sequencing project: providing services to taxonomists for standard genome sequencing and annotation.</title>
        <authorList>
            <consortium name="The Broad Institute Genomics Platform"/>
            <consortium name="The Broad Institute Genome Sequencing Center for Infectious Disease"/>
            <person name="Wu L."/>
            <person name="Ma J."/>
        </authorList>
    </citation>
    <scope>NUCLEOTIDE SEQUENCE [LARGE SCALE GENOMIC DNA]</scope>
    <source>
        <strain evidence="2 3">JCM 10671</strain>
    </source>
</reference>
<evidence type="ECO:0000259" key="1">
    <source>
        <dbReference type="Pfam" id="PF11716"/>
    </source>
</evidence>
<keyword evidence="3" id="KW-1185">Reference proteome</keyword>
<organism evidence="2 3">
    <name type="scientific">Sporichthya brevicatena</name>
    <dbReference type="NCBI Taxonomy" id="171442"/>
    <lineage>
        <taxon>Bacteria</taxon>
        <taxon>Bacillati</taxon>
        <taxon>Actinomycetota</taxon>
        <taxon>Actinomycetes</taxon>
        <taxon>Sporichthyales</taxon>
        <taxon>Sporichthyaceae</taxon>
        <taxon>Sporichthya</taxon>
    </lineage>
</organism>
<dbReference type="InterPro" id="IPR024344">
    <property type="entry name" value="MDMPI_metal-binding"/>
</dbReference>
<evidence type="ECO:0000313" key="2">
    <source>
        <dbReference type="EMBL" id="GAA0626086.1"/>
    </source>
</evidence>
<dbReference type="Proteomes" id="UP001500957">
    <property type="component" value="Unassembled WGS sequence"/>
</dbReference>